<organism evidence="1">
    <name type="scientific">marine sediment metagenome</name>
    <dbReference type="NCBI Taxonomy" id="412755"/>
    <lineage>
        <taxon>unclassified sequences</taxon>
        <taxon>metagenomes</taxon>
        <taxon>ecological metagenomes</taxon>
    </lineage>
</organism>
<accession>A0A1B6NV39</accession>
<name>A0A1B6NV39_9ZZZZ</name>
<protein>
    <submittedName>
        <fullName evidence="1">Uncharacterized protein</fullName>
    </submittedName>
</protein>
<reference evidence="1" key="1">
    <citation type="submission" date="2013-11" db="EMBL/GenBank/DDBJ databases">
        <title>Microbial diversity, functional groups and degradation webs in Northern and Southern Mediterranean and Red Sea marine crude oil polluted sites.</title>
        <authorList>
            <person name="Daffonchio D."/>
            <person name="Mapelli F."/>
            <person name="Ferrer M."/>
            <person name="Richter M."/>
            <person name="Cherif A."/>
            <person name="Malkawi H.I."/>
            <person name="Yakimov M.M."/>
            <person name="Abdel-Fattah Y.R."/>
            <person name="Blaghen M."/>
            <person name="Golyshin P.N."/>
            <person name="Kalogerakis N."/>
            <person name="Boon N."/>
            <person name="Magagnini M."/>
            <person name="Fava F."/>
        </authorList>
    </citation>
    <scope>NUCLEOTIDE SEQUENCE</scope>
</reference>
<gene>
    <name evidence="1" type="ORF">MGSAQ_001888</name>
</gene>
<feature type="non-terminal residue" evidence="1">
    <location>
        <position position="1"/>
    </location>
</feature>
<proteinExistence type="predicted"/>
<sequence length="35" mass="3638">RAIEGNRCVYLTFSSESTPVSIAAVLVPVGVTVTT</sequence>
<comment type="caution">
    <text evidence="1">The sequence shown here is derived from an EMBL/GenBank/DDBJ whole genome shotgun (WGS) entry which is preliminary data.</text>
</comment>
<evidence type="ECO:0000313" key="1">
    <source>
        <dbReference type="EMBL" id="KTF06617.1"/>
    </source>
</evidence>
<dbReference type="AlphaFoldDB" id="A0A1B6NV39"/>
<dbReference type="EMBL" id="AYSL01001039">
    <property type="protein sequence ID" value="KTF06617.1"/>
    <property type="molecule type" value="Genomic_DNA"/>
</dbReference>